<dbReference type="InterPro" id="IPR034141">
    <property type="entry name" value="TOPRIM_RNase_M5-like"/>
</dbReference>
<dbReference type="GO" id="GO:0019843">
    <property type="term" value="F:rRNA binding"/>
    <property type="evidence" value="ECO:0007669"/>
    <property type="project" value="UniProtKB-KW"/>
</dbReference>
<evidence type="ECO:0000256" key="12">
    <source>
        <dbReference type="NCBIfam" id="TIGR00334"/>
    </source>
</evidence>
<name>A0A3F3H9R7_9LACO</name>
<comment type="subcellular location">
    <subcellularLocation>
        <location evidence="11">Cytoplasm</location>
    </subcellularLocation>
</comment>
<dbReference type="AlphaFoldDB" id="A0A3F3H9R7"/>
<dbReference type="GO" id="GO:0046872">
    <property type="term" value="F:metal ion binding"/>
    <property type="evidence" value="ECO:0007669"/>
    <property type="project" value="UniProtKB-KW"/>
</dbReference>
<dbReference type="HAMAP" id="MF_01469">
    <property type="entry name" value="RNase_M5"/>
    <property type="match status" value="1"/>
</dbReference>
<evidence type="ECO:0000256" key="5">
    <source>
        <dbReference type="ARBA" id="ARBA00022723"/>
    </source>
</evidence>
<dbReference type="EC" id="3.1.26.8" evidence="11 12"/>
<evidence type="ECO:0000256" key="11">
    <source>
        <dbReference type="HAMAP-Rule" id="MF_01469"/>
    </source>
</evidence>
<dbReference type="CDD" id="cd01027">
    <property type="entry name" value="TOPRIM_RNase_M5_like"/>
    <property type="match status" value="1"/>
</dbReference>
<keyword evidence="1 11" id="KW-0963">Cytoplasm</keyword>
<gene>
    <name evidence="11 14" type="primary">rnmV</name>
    <name evidence="14" type="ORF">FTRO_0030600</name>
</gene>
<keyword evidence="9" id="KW-0460">Magnesium</keyword>
<keyword evidence="5" id="KW-0479">Metal-binding</keyword>
<dbReference type="Pfam" id="PF01751">
    <property type="entry name" value="Toprim"/>
    <property type="match status" value="1"/>
</dbReference>
<keyword evidence="2 11" id="KW-0690">Ribosome biogenesis</keyword>
<keyword evidence="10 11" id="KW-0694">RNA-binding</keyword>
<evidence type="ECO:0000256" key="4">
    <source>
        <dbReference type="ARBA" id="ARBA00022722"/>
    </source>
</evidence>
<dbReference type="NCBIfam" id="TIGR00334">
    <property type="entry name" value="5S_RNA_mat_M5"/>
    <property type="match status" value="1"/>
</dbReference>
<sequence>MSDRPKIKAMVVVEGWSDTKRLSQAVDCDTIETRGSALGEEVILRIQKAAAKRGAIVLTDPDFNGNRLRRLITEAVPAVAQATISQDQGRAQKDNPHKSLGVEHAPLDVLAACLVEADQQVGQSRPDSDIDREFLVDLGLIGGPTAKEKRILLGQSLQIGYANGKQLYHRLLAYGIMQEQVMAALKGNINGKVN</sequence>
<feature type="domain" description="Toprim" evidence="13">
    <location>
        <begin position="8"/>
        <end position="106"/>
    </location>
</feature>
<comment type="function">
    <text evidence="11">Required for correct processing of both the 5' and 3' ends of 5S rRNA precursor. Cleaves both sides of a double-stranded region yielding mature 5S rRNA in one step.</text>
</comment>
<evidence type="ECO:0000313" key="14">
    <source>
        <dbReference type="EMBL" id="GAP04120.1"/>
    </source>
</evidence>
<dbReference type="SMART" id="SM00493">
    <property type="entry name" value="TOPRIM"/>
    <property type="match status" value="1"/>
</dbReference>
<keyword evidence="7 11" id="KW-0255">Endonuclease</keyword>
<dbReference type="PROSITE" id="PS50880">
    <property type="entry name" value="TOPRIM"/>
    <property type="match status" value="1"/>
</dbReference>
<accession>A0A3F3H9R7</accession>
<protein>
    <recommendedName>
        <fullName evidence="11 12">Ribonuclease M5</fullName>
        <ecNumber evidence="11 12">3.1.26.8</ecNumber>
    </recommendedName>
    <alternativeName>
        <fullName evidence="11">RNase M5</fullName>
    </alternativeName>
    <alternativeName>
        <fullName evidence="11">Ribosomal RNA terminal maturase M5</fullName>
    </alternativeName>
</protein>
<dbReference type="SUPFAM" id="SSF110455">
    <property type="entry name" value="Toprim domain"/>
    <property type="match status" value="1"/>
</dbReference>
<dbReference type="InterPro" id="IPR025156">
    <property type="entry name" value="RNase_M5_C"/>
</dbReference>
<comment type="catalytic activity">
    <reaction evidence="11">
        <text>Endonucleolytic cleavage of RNA, removing 21 and 42 nucleotides, respectively, from the 5'- and 3'-termini of a 5S-rRNA precursor.</text>
        <dbReference type="EC" id="3.1.26.8"/>
    </reaction>
</comment>
<dbReference type="EMBL" id="DF968080">
    <property type="protein sequence ID" value="GAP04120.1"/>
    <property type="molecule type" value="Genomic_DNA"/>
</dbReference>
<evidence type="ECO:0000256" key="7">
    <source>
        <dbReference type="ARBA" id="ARBA00022759"/>
    </source>
</evidence>
<evidence type="ECO:0000259" key="13">
    <source>
        <dbReference type="PROSITE" id="PS50880"/>
    </source>
</evidence>
<dbReference type="PANTHER" id="PTHR39156">
    <property type="entry name" value="RIBONUCLEASE M5"/>
    <property type="match status" value="1"/>
</dbReference>
<keyword evidence="3 11" id="KW-0698">rRNA processing</keyword>
<keyword evidence="4 11" id="KW-0540">Nuclease</keyword>
<evidence type="ECO:0000256" key="8">
    <source>
        <dbReference type="ARBA" id="ARBA00022801"/>
    </source>
</evidence>
<dbReference type="GO" id="GO:0005737">
    <property type="term" value="C:cytoplasm"/>
    <property type="evidence" value="ECO:0007669"/>
    <property type="project" value="UniProtKB-SubCell"/>
</dbReference>
<reference evidence="14" key="1">
    <citation type="journal article" date="2015" name="BMC Genomics">
        <title>Comparative genomics of Fructobacillus spp. and Leuconostoc spp. reveals niche-specific evolution of Fructobacillus spp.</title>
        <authorList>
            <person name="Endo A."/>
            <person name="Tanizawa Y."/>
            <person name="Tanaka N."/>
            <person name="Maeno S."/>
            <person name="Kumar H."/>
            <person name="Shiwa Y."/>
            <person name="Okada S."/>
            <person name="Yoshikawa H."/>
            <person name="Dicks L."/>
            <person name="Nakagawa J."/>
            <person name="Arita M."/>
        </authorList>
    </citation>
    <scope>NUCLEOTIDE SEQUENCE [LARGE SCALE GENOMIC DNA]</scope>
    <source>
        <strain evidence="14">F214-1</strain>
    </source>
</reference>
<proteinExistence type="inferred from homology"/>
<evidence type="ECO:0000256" key="6">
    <source>
        <dbReference type="ARBA" id="ARBA00022730"/>
    </source>
</evidence>
<dbReference type="Pfam" id="PF13331">
    <property type="entry name" value="DUF4093"/>
    <property type="match status" value="1"/>
</dbReference>
<dbReference type="PANTHER" id="PTHR39156:SF1">
    <property type="entry name" value="RIBONUCLEASE M5"/>
    <property type="match status" value="1"/>
</dbReference>
<evidence type="ECO:0000256" key="10">
    <source>
        <dbReference type="ARBA" id="ARBA00022884"/>
    </source>
</evidence>
<dbReference type="GO" id="GO:0043822">
    <property type="term" value="F:ribonuclease M5 activity"/>
    <property type="evidence" value="ECO:0007669"/>
    <property type="project" value="UniProtKB-UniRule"/>
</dbReference>
<dbReference type="InterPro" id="IPR006171">
    <property type="entry name" value="TOPRIM_dom"/>
</dbReference>
<organism evidence="14">
    <name type="scientific">Fructobacillus tropaeoli</name>
    <dbReference type="NCBI Taxonomy" id="709323"/>
    <lineage>
        <taxon>Bacteria</taxon>
        <taxon>Bacillati</taxon>
        <taxon>Bacillota</taxon>
        <taxon>Bacilli</taxon>
        <taxon>Lactobacillales</taxon>
        <taxon>Lactobacillaceae</taxon>
        <taxon>Fructobacillus</taxon>
    </lineage>
</organism>
<dbReference type="STRING" id="709323.GCA_001047135_00661"/>
<evidence type="ECO:0000256" key="1">
    <source>
        <dbReference type="ARBA" id="ARBA00022490"/>
    </source>
</evidence>
<evidence type="ECO:0000256" key="2">
    <source>
        <dbReference type="ARBA" id="ARBA00022517"/>
    </source>
</evidence>
<keyword evidence="6 11" id="KW-0699">rRNA-binding</keyword>
<dbReference type="RefSeq" id="WP_059393566.1">
    <property type="nucleotide sequence ID" value="NZ_DF968080.1"/>
</dbReference>
<dbReference type="Proteomes" id="UP000064514">
    <property type="component" value="Unassembled WGS sequence"/>
</dbReference>
<comment type="similarity">
    <text evidence="11">Belongs to the ribonuclease M5 family.</text>
</comment>
<dbReference type="Gene3D" id="3.40.1360.10">
    <property type="match status" value="1"/>
</dbReference>
<dbReference type="GO" id="GO:0006364">
    <property type="term" value="P:rRNA processing"/>
    <property type="evidence" value="ECO:0007669"/>
    <property type="project" value="UniProtKB-UniRule"/>
</dbReference>
<dbReference type="InterPro" id="IPR004466">
    <property type="entry name" value="RNase_M5"/>
</dbReference>
<evidence type="ECO:0000256" key="9">
    <source>
        <dbReference type="ARBA" id="ARBA00022842"/>
    </source>
</evidence>
<evidence type="ECO:0000256" key="3">
    <source>
        <dbReference type="ARBA" id="ARBA00022552"/>
    </source>
</evidence>
<keyword evidence="8 11" id="KW-0378">Hydrolase</keyword>